<dbReference type="STRING" id="395961.Cyan7425_2584"/>
<dbReference type="HOGENOM" id="CLU_066336_3_0_3"/>
<dbReference type="OrthoDB" id="7872756at2"/>
<dbReference type="KEGG" id="cyn:Cyan7425_2584"/>
<feature type="signal peptide" evidence="1">
    <location>
        <begin position="1"/>
        <end position="29"/>
    </location>
</feature>
<sequence length="171" mass="17938">MRVLRSCLLVSLLTCCLFTLSFFNLSPLAAWGASSSAIRSFAEVKALGKNLAGQNLEQVEFGDARLSGANLSGANLRGAVFNAAVLTGANLQGVNFSDGIGYLCDFSDADLENAVLDSAMLLKSEFKGAKINGADFSFALLDRPQVLQLCEYASGVNPTTGVSTRESLGCP</sequence>
<proteinExistence type="predicted"/>
<evidence type="ECO:0000256" key="1">
    <source>
        <dbReference type="SAM" id="SignalP"/>
    </source>
</evidence>
<dbReference type="PANTHER" id="PTHR47200:SF2">
    <property type="entry name" value="THYLAKOID LUMENAL 15 KDA PROTEIN 1, CHLOROPLASTIC"/>
    <property type="match status" value="1"/>
</dbReference>
<protein>
    <submittedName>
        <fullName evidence="2">Pentapeptide repeat protein</fullName>
    </submittedName>
</protein>
<reference evidence="2" key="1">
    <citation type="submission" date="2009-01" db="EMBL/GenBank/DDBJ databases">
        <title>Complete sequence of chromosome Cyanothece sp. PCC 7425.</title>
        <authorList>
            <consortium name="US DOE Joint Genome Institute"/>
            <person name="Lucas S."/>
            <person name="Copeland A."/>
            <person name="Lapidus A."/>
            <person name="Glavina del Rio T."/>
            <person name="Dalin E."/>
            <person name="Tice H."/>
            <person name="Bruce D."/>
            <person name="Goodwin L."/>
            <person name="Pitluck S."/>
            <person name="Sims D."/>
            <person name="Meineke L."/>
            <person name="Brettin T."/>
            <person name="Detter J.C."/>
            <person name="Han C."/>
            <person name="Larimer F."/>
            <person name="Land M."/>
            <person name="Hauser L."/>
            <person name="Kyrpides N."/>
            <person name="Ovchinnikova G."/>
            <person name="Liberton M."/>
            <person name="Stoeckel J."/>
            <person name="Banerjee A."/>
            <person name="Singh A."/>
            <person name="Page L."/>
            <person name="Sato H."/>
            <person name="Zhao L."/>
            <person name="Sherman L."/>
            <person name="Pakrasi H."/>
            <person name="Richardson P."/>
        </authorList>
    </citation>
    <scope>NUCLEOTIDE SEQUENCE</scope>
    <source>
        <strain evidence="2">PCC 7425</strain>
    </source>
</reference>
<dbReference type="EMBL" id="CP001344">
    <property type="protein sequence ID" value="ACL44939.1"/>
    <property type="molecule type" value="Genomic_DNA"/>
</dbReference>
<dbReference type="eggNOG" id="COG1357">
    <property type="taxonomic scope" value="Bacteria"/>
</dbReference>
<keyword evidence="1" id="KW-0732">Signal</keyword>
<gene>
    <name evidence="2" type="ordered locus">Cyan7425_2584</name>
</gene>
<evidence type="ECO:0000313" key="2">
    <source>
        <dbReference type="EMBL" id="ACL44939.1"/>
    </source>
</evidence>
<dbReference type="PANTHER" id="PTHR47200">
    <property type="entry name" value="THYLAKOID LUMENAL 15 KDA PROTEIN 1, CHLOROPLASTIC"/>
    <property type="match status" value="1"/>
</dbReference>
<organism evidence="2">
    <name type="scientific">Cyanothece sp. (strain PCC 7425 / ATCC 29141)</name>
    <dbReference type="NCBI Taxonomy" id="395961"/>
    <lineage>
        <taxon>Bacteria</taxon>
        <taxon>Bacillati</taxon>
        <taxon>Cyanobacteriota</taxon>
        <taxon>Cyanophyceae</taxon>
        <taxon>Gomontiellales</taxon>
        <taxon>Cyanothecaceae</taxon>
        <taxon>Cyanothece</taxon>
    </lineage>
</organism>
<dbReference type="Gene3D" id="2.160.20.80">
    <property type="entry name" value="E3 ubiquitin-protein ligase SopA"/>
    <property type="match status" value="1"/>
</dbReference>
<accession>B8HYD6</accession>
<dbReference type="SUPFAM" id="SSF141571">
    <property type="entry name" value="Pentapeptide repeat-like"/>
    <property type="match status" value="1"/>
</dbReference>
<dbReference type="InterPro" id="IPR001646">
    <property type="entry name" value="5peptide_repeat"/>
</dbReference>
<dbReference type="InterPro" id="IPR044213">
    <property type="entry name" value="At2g44920-like"/>
</dbReference>
<name>B8HYD6_CYAP4</name>
<dbReference type="AlphaFoldDB" id="B8HYD6"/>
<feature type="chain" id="PRO_5002873813" evidence="1">
    <location>
        <begin position="30"/>
        <end position="171"/>
    </location>
</feature>
<dbReference type="Pfam" id="PF00805">
    <property type="entry name" value="Pentapeptide"/>
    <property type="match status" value="2"/>
</dbReference>